<comment type="caution">
    <text evidence="3">The sequence shown here is derived from an EMBL/GenBank/DDBJ whole genome shotgun (WGS) entry which is preliminary data.</text>
</comment>
<keyword evidence="4" id="KW-1185">Reference proteome</keyword>
<name>A0ABC8RKL1_9AQUA</name>
<dbReference type="SUPFAM" id="SSF46565">
    <property type="entry name" value="Chaperone J-domain"/>
    <property type="match status" value="1"/>
</dbReference>
<evidence type="ECO:0000259" key="2">
    <source>
        <dbReference type="PROSITE" id="PS50076"/>
    </source>
</evidence>
<protein>
    <recommendedName>
        <fullName evidence="2">J domain-containing protein</fullName>
    </recommendedName>
</protein>
<feature type="compositionally biased region" description="Polar residues" evidence="1">
    <location>
        <begin position="473"/>
        <end position="487"/>
    </location>
</feature>
<feature type="compositionally biased region" description="Basic and acidic residues" evidence="1">
    <location>
        <begin position="455"/>
        <end position="472"/>
    </location>
</feature>
<dbReference type="PRINTS" id="PR00625">
    <property type="entry name" value="JDOMAIN"/>
</dbReference>
<evidence type="ECO:0000313" key="3">
    <source>
        <dbReference type="EMBL" id="CAK9145506.1"/>
    </source>
</evidence>
<sequence length="1019" mass="115856">MECNKEEAIRAKEIAEKKMENKDFVGAQRIALKAQQLYPDLENISQMILVCDVHCSAENKVFGKDRDWYGILRIEPTSDDAAIKKQYRKLALLLHPDKNKYSGAADAFKLVGEAQRVLLDCEKRRIHDSLCKAAGRFPTANWAQQPASKQSNVGRQPWVQNHFTGNATSQYMNQQNQQPQQQTQSGLKDCATFWTVCPFCFVRYQYYKDVVNKLLKCQSCKRSFTGYEMNAQGVTPGANGSQSAFSQGPFKMHSQSTTKDFTSNVGFQGSKYPTRNSLPKAGCTSEVGEGSKPNEKFGNVEAKINKEGQSKEPKKMNAKRKQAVDSSDSCNTGSSTDSEEGIVMEEDGDHLAGQNFAYGGEVHPRRSTRSKKQVSYNQNISDDDDMVTPSKRVKSSGCSHATEKEVEDISLKEEASSMNKPAGLAADMEEDEEELKEKGSSFNEESLQSGDEEVEKANEKAKVTEDDNKSPQDNRVPSSKSSPNTATEPEIYEYHEPDFSDFEKNRKEECFAVGQIWAVYDLLDAMPRFYCRIRKVFSAGFKLQITWLEPAPDVEDEIKWVDEGLPASCGKFRHGNTQTIVDRPMFSHLICWEKGSIRGSYKIYPKKGETWALFKNWDMKWYSNPDRKKKFEYEFVEVLSDYADDVGISVLYLSKLKHFACLFSRKMEGRDLILIPPKEIFRFSHRIPSFQMTGEERKDVPKRSFELDPASLPADLEEIVVTENVRTEAEKIHLSGLCSESLPDMVEPKIKVEENTFVGQANQNTHLDSNCNSSGNFTEDCDATPASFPEDFEIPEPEFYNFDSEKSPDRFQIDQIWALYSDEDGLPKYYGQIKKIDSLPEFKLHVKWLVMCSPPKDMIRWLDKKMPVCCGKFKLQKGKSEKYNATKSFSHQLRAELVGKNVYSIIPRKGEVWALYKDWSARMTCSDLENCEYDMVEVVEQNDLWISVLVLELVDGFKSVFKAQMKGQSAVSMKISRPEMLRFSHQIPAFRLTEERGGSLRGFWELDPAALPVLLLCST</sequence>
<dbReference type="PROSITE" id="PS50076">
    <property type="entry name" value="DNAJ_2"/>
    <property type="match status" value="1"/>
</dbReference>
<dbReference type="Pfam" id="PF11926">
    <property type="entry name" value="DUF3444"/>
    <property type="match status" value="2"/>
</dbReference>
<feature type="compositionally biased region" description="Basic and acidic residues" evidence="1">
    <location>
        <begin position="303"/>
        <end position="315"/>
    </location>
</feature>
<feature type="compositionally biased region" description="Basic and acidic residues" evidence="1">
    <location>
        <begin position="401"/>
        <end position="415"/>
    </location>
</feature>
<dbReference type="Gene3D" id="1.10.287.110">
    <property type="entry name" value="DnaJ domain"/>
    <property type="match status" value="1"/>
</dbReference>
<dbReference type="PANTHER" id="PTHR45089">
    <property type="entry name" value="DNAJ HEAT SHOCK AMINO-TERMINAL DOMAIN PROTEIN-RELATED"/>
    <property type="match status" value="1"/>
</dbReference>
<dbReference type="CDD" id="cd06257">
    <property type="entry name" value="DnaJ"/>
    <property type="match status" value="1"/>
</dbReference>
<feature type="region of interest" description="Disordered" evidence="1">
    <location>
        <begin position="353"/>
        <end position="491"/>
    </location>
</feature>
<dbReference type="PANTHER" id="PTHR45089:SF24">
    <property type="entry name" value="DNAJ HEAT SHOCK N-TERMINAL DOMAIN-CONTAINING PROTEIN"/>
    <property type="match status" value="1"/>
</dbReference>
<proteinExistence type="predicted"/>
<organism evidence="3 4">
    <name type="scientific">Ilex paraguariensis</name>
    <name type="common">yerba mate</name>
    <dbReference type="NCBI Taxonomy" id="185542"/>
    <lineage>
        <taxon>Eukaryota</taxon>
        <taxon>Viridiplantae</taxon>
        <taxon>Streptophyta</taxon>
        <taxon>Embryophyta</taxon>
        <taxon>Tracheophyta</taxon>
        <taxon>Spermatophyta</taxon>
        <taxon>Magnoliopsida</taxon>
        <taxon>eudicotyledons</taxon>
        <taxon>Gunneridae</taxon>
        <taxon>Pentapetalae</taxon>
        <taxon>asterids</taxon>
        <taxon>campanulids</taxon>
        <taxon>Aquifoliales</taxon>
        <taxon>Aquifoliaceae</taxon>
        <taxon>Ilex</taxon>
    </lineage>
</organism>
<feature type="compositionally biased region" description="Polar residues" evidence="1">
    <location>
        <begin position="324"/>
        <end position="336"/>
    </location>
</feature>
<accession>A0ABC8RKL1</accession>
<evidence type="ECO:0000256" key="1">
    <source>
        <dbReference type="SAM" id="MobiDB-lite"/>
    </source>
</evidence>
<dbReference type="InterPro" id="IPR001623">
    <property type="entry name" value="DnaJ_domain"/>
</dbReference>
<feature type="region of interest" description="Disordered" evidence="1">
    <location>
        <begin position="233"/>
        <end position="339"/>
    </location>
</feature>
<gene>
    <name evidence="3" type="ORF">ILEXP_LOCUS13328</name>
</gene>
<feature type="domain" description="J" evidence="2">
    <location>
        <begin position="67"/>
        <end position="131"/>
    </location>
</feature>
<dbReference type="InterPro" id="IPR024593">
    <property type="entry name" value="DUF3444"/>
</dbReference>
<reference evidence="3 4" key="1">
    <citation type="submission" date="2024-02" db="EMBL/GenBank/DDBJ databases">
        <authorList>
            <person name="Vignale AGUSTIN F."/>
            <person name="Sosa J E."/>
            <person name="Modenutti C."/>
        </authorList>
    </citation>
    <scope>NUCLEOTIDE SEQUENCE [LARGE SCALE GENOMIC DNA]</scope>
</reference>
<dbReference type="Pfam" id="PF00226">
    <property type="entry name" value="DnaJ"/>
    <property type="match status" value="1"/>
</dbReference>
<dbReference type="EMBL" id="CAUOFW020001502">
    <property type="protein sequence ID" value="CAK9145506.1"/>
    <property type="molecule type" value="Genomic_DNA"/>
</dbReference>
<evidence type="ECO:0000313" key="4">
    <source>
        <dbReference type="Proteomes" id="UP001642360"/>
    </source>
</evidence>
<feature type="compositionally biased region" description="Polar residues" evidence="1">
    <location>
        <begin position="253"/>
        <end position="277"/>
    </location>
</feature>
<dbReference type="SMART" id="SM00271">
    <property type="entry name" value="DnaJ"/>
    <property type="match status" value="1"/>
</dbReference>
<dbReference type="InterPro" id="IPR036869">
    <property type="entry name" value="J_dom_sf"/>
</dbReference>
<dbReference type="AlphaFoldDB" id="A0ABC8RKL1"/>
<dbReference type="Proteomes" id="UP001642360">
    <property type="component" value="Unassembled WGS sequence"/>
</dbReference>